<dbReference type="EC" id="3.2.1.1" evidence="4"/>
<feature type="active site" description="Proton donor" evidence="13">
    <location>
        <position position="252"/>
    </location>
</feature>
<dbReference type="InterPro" id="IPR013780">
    <property type="entry name" value="Glyco_hydro_b"/>
</dbReference>
<evidence type="ECO:0000313" key="21">
    <source>
        <dbReference type="Proteomes" id="UP000016931"/>
    </source>
</evidence>
<evidence type="ECO:0000256" key="15">
    <source>
        <dbReference type="PIRSR" id="PIRSR001024-4"/>
    </source>
</evidence>
<evidence type="ECO:0000256" key="12">
    <source>
        <dbReference type="ARBA" id="ARBA00023295"/>
    </source>
</evidence>
<dbReference type="SUPFAM" id="SSF51445">
    <property type="entry name" value="(Trans)glycosidases"/>
    <property type="match status" value="1"/>
</dbReference>
<feature type="domain" description="Glycosyl hydrolase family 13 catalytic" evidence="19">
    <location>
        <begin position="35"/>
        <end position="392"/>
    </location>
</feature>
<keyword evidence="9 15" id="KW-1015">Disulfide bond</keyword>
<keyword evidence="21" id="KW-1185">Reference proteome</keyword>
<dbReference type="InterPro" id="IPR015340">
    <property type="entry name" value="A_amylase_C_dom"/>
</dbReference>
<reference evidence="20 21" key="1">
    <citation type="journal article" date="2012" name="PLoS Pathog.">
        <title>Diverse lifestyles and strategies of plant pathogenesis encoded in the genomes of eighteen Dothideomycetes fungi.</title>
        <authorList>
            <person name="Ohm R.A."/>
            <person name="Feau N."/>
            <person name="Henrissat B."/>
            <person name="Schoch C.L."/>
            <person name="Horwitz B.A."/>
            <person name="Barry K.W."/>
            <person name="Condon B.J."/>
            <person name="Copeland A.C."/>
            <person name="Dhillon B."/>
            <person name="Glaser F."/>
            <person name="Hesse C.N."/>
            <person name="Kosti I."/>
            <person name="LaButti K."/>
            <person name="Lindquist E.A."/>
            <person name="Lucas S."/>
            <person name="Salamov A.A."/>
            <person name="Bradshaw R.E."/>
            <person name="Ciuffetti L."/>
            <person name="Hamelin R.C."/>
            <person name="Kema G.H.J."/>
            <person name="Lawrence C."/>
            <person name="Scott J.A."/>
            <person name="Spatafora J.W."/>
            <person name="Turgeon B.G."/>
            <person name="de Wit P.J.G.M."/>
            <person name="Zhong S."/>
            <person name="Goodwin S.B."/>
            <person name="Grigoriev I.V."/>
        </authorList>
    </citation>
    <scope>NUCLEOTIDE SEQUENCE [LARGE SCALE GENOMIC DNA]</scope>
    <source>
        <strain evidence="20 21">SO2202</strain>
    </source>
</reference>
<comment type="cofactor">
    <cofactor evidence="2">
        <name>Ca(2+)</name>
        <dbReference type="ChEBI" id="CHEBI:29108"/>
    </cofactor>
</comment>
<evidence type="ECO:0000256" key="16">
    <source>
        <dbReference type="PIRSR" id="PIRSR001024-5"/>
    </source>
</evidence>
<feature type="site" description="Transition state stabilizer" evidence="14">
    <location>
        <position position="319"/>
    </location>
</feature>
<feature type="transmembrane region" description="Helical" evidence="17">
    <location>
        <begin position="562"/>
        <end position="584"/>
    </location>
</feature>
<name>M3B083_SPHMS</name>
<dbReference type="Pfam" id="PF09260">
    <property type="entry name" value="A_amylase_dom_C"/>
    <property type="match status" value="1"/>
</dbReference>
<accession>M3B083</accession>
<feature type="signal peptide" evidence="18">
    <location>
        <begin position="1"/>
        <end position="22"/>
    </location>
</feature>
<protein>
    <recommendedName>
        <fullName evidence="4">alpha-amylase</fullName>
        <ecNumber evidence="4">3.2.1.1</ecNumber>
    </recommendedName>
</protein>
<proteinExistence type="inferred from homology"/>
<evidence type="ECO:0000256" key="2">
    <source>
        <dbReference type="ARBA" id="ARBA00001913"/>
    </source>
</evidence>
<dbReference type="PIRSF" id="PIRSF001024">
    <property type="entry name" value="Alph-amyl_fung"/>
    <property type="match status" value="1"/>
</dbReference>
<feature type="disulfide bond" evidence="15">
    <location>
        <begin position="172"/>
        <end position="186"/>
    </location>
</feature>
<comment type="similarity">
    <text evidence="3">Belongs to the glycosyl hydrolase 13 family.</text>
</comment>
<feature type="binding site" evidence="16">
    <location>
        <position position="256"/>
    </location>
    <ligand>
        <name>substrate</name>
    </ligand>
</feature>
<keyword evidence="17" id="KW-0472">Membrane</keyword>
<keyword evidence="12" id="KW-0326">Glycosidase</keyword>
<keyword evidence="8" id="KW-0106">Calcium</keyword>
<feature type="active site" description="Nucleophile" evidence="13">
    <location>
        <position position="228"/>
    </location>
</feature>
<organism evidence="20 21">
    <name type="scientific">Sphaerulina musiva (strain SO2202)</name>
    <name type="common">Poplar stem canker fungus</name>
    <name type="synonym">Septoria musiva</name>
    <dbReference type="NCBI Taxonomy" id="692275"/>
    <lineage>
        <taxon>Eukaryota</taxon>
        <taxon>Fungi</taxon>
        <taxon>Dikarya</taxon>
        <taxon>Ascomycota</taxon>
        <taxon>Pezizomycotina</taxon>
        <taxon>Dothideomycetes</taxon>
        <taxon>Dothideomycetidae</taxon>
        <taxon>Mycosphaerellales</taxon>
        <taxon>Mycosphaerellaceae</taxon>
        <taxon>Sphaerulina</taxon>
    </lineage>
</organism>
<dbReference type="PANTHER" id="PTHR10357">
    <property type="entry name" value="ALPHA-AMYLASE FAMILY MEMBER"/>
    <property type="match status" value="1"/>
</dbReference>
<dbReference type="AlphaFoldDB" id="M3B083"/>
<keyword evidence="5" id="KW-0479">Metal-binding</keyword>
<feature type="binding site" evidence="16">
    <location>
        <position position="105"/>
    </location>
    <ligand>
        <name>substrate</name>
    </ligand>
</feature>
<keyword evidence="7 20" id="KW-0378">Hydrolase</keyword>
<feature type="chain" id="PRO_5004031076" description="alpha-amylase" evidence="18">
    <location>
        <begin position="23"/>
        <end position="586"/>
    </location>
</feature>
<keyword evidence="11" id="KW-0119">Carbohydrate metabolism</keyword>
<evidence type="ECO:0000256" key="6">
    <source>
        <dbReference type="ARBA" id="ARBA00022729"/>
    </source>
</evidence>
<dbReference type="STRING" id="692275.M3B083"/>
<dbReference type="Gene3D" id="2.60.40.1180">
    <property type="entry name" value="Golgi alpha-mannosidase II"/>
    <property type="match status" value="1"/>
</dbReference>
<feature type="binding site" evidence="16">
    <location>
        <position position="226"/>
    </location>
    <ligand>
        <name>substrate</name>
    </ligand>
</feature>
<dbReference type="PANTHER" id="PTHR10357:SF215">
    <property type="entry name" value="ALPHA-AMYLASE 1"/>
    <property type="match status" value="1"/>
</dbReference>
<evidence type="ECO:0000313" key="20">
    <source>
        <dbReference type="EMBL" id="EMF13202.1"/>
    </source>
</evidence>
<keyword evidence="17" id="KW-0812">Transmembrane</keyword>
<evidence type="ECO:0000256" key="10">
    <source>
        <dbReference type="ARBA" id="ARBA00023180"/>
    </source>
</evidence>
<dbReference type="Proteomes" id="UP000016931">
    <property type="component" value="Unassembled WGS sequence"/>
</dbReference>
<evidence type="ECO:0000256" key="8">
    <source>
        <dbReference type="ARBA" id="ARBA00022837"/>
    </source>
</evidence>
<dbReference type="HOGENOM" id="CLU_006462_7_2_1"/>
<dbReference type="Gene3D" id="3.20.20.80">
    <property type="entry name" value="Glycosidases"/>
    <property type="match status" value="1"/>
</dbReference>
<dbReference type="GO" id="GO:0016052">
    <property type="term" value="P:carbohydrate catabolic process"/>
    <property type="evidence" value="ECO:0007669"/>
    <property type="project" value="InterPro"/>
</dbReference>
<evidence type="ECO:0000256" key="1">
    <source>
        <dbReference type="ARBA" id="ARBA00000548"/>
    </source>
</evidence>
<keyword evidence="17" id="KW-1133">Transmembrane helix</keyword>
<dbReference type="CDD" id="cd11319">
    <property type="entry name" value="AmyAc_euk_AmyA"/>
    <property type="match status" value="1"/>
</dbReference>
<evidence type="ECO:0000256" key="18">
    <source>
        <dbReference type="SAM" id="SignalP"/>
    </source>
</evidence>
<feature type="binding site" evidence="16">
    <location>
        <position position="367"/>
    </location>
    <ligand>
        <name>substrate</name>
    </ligand>
</feature>
<dbReference type="SMART" id="SM00642">
    <property type="entry name" value="Aamy"/>
    <property type="match status" value="1"/>
</dbReference>
<evidence type="ECO:0000256" key="11">
    <source>
        <dbReference type="ARBA" id="ARBA00023277"/>
    </source>
</evidence>
<feature type="disulfide bond" evidence="15">
    <location>
        <begin position="52"/>
        <end position="60"/>
    </location>
</feature>
<evidence type="ECO:0000256" key="7">
    <source>
        <dbReference type="ARBA" id="ARBA00022801"/>
    </source>
</evidence>
<dbReference type="SUPFAM" id="SSF51011">
    <property type="entry name" value="Glycosyl hydrolase domain"/>
    <property type="match status" value="1"/>
</dbReference>
<dbReference type="RefSeq" id="XP_016761323.1">
    <property type="nucleotide sequence ID" value="XM_016909657.1"/>
</dbReference>
<evidence type="ECO:0000256" key="17">
    <source>
        <dbReference type="SAM" id="Phobius"/>
    </source>
</evidence>
<dbReference type="GeneID" id="27906794"/>
<evidence type="ECO:0000256" key="9">
    <source>
        <dbReference type="ARBA" id="ARBA00023157"/>
    </source>
</evidence>
<dbReference type="Pfam" id="PF00128">
    <property type="entry name" value="Alpha-amylase"/>
    <property type="match status" value="1"/>
</dbReference>
<evidence type="ECO:0000256" key="14">
    <source>
        <dbReference type="PIRSR" id="PIRSR001024-2"/>
    </source>
</evidence>
<keyword evidence="6 18" id="KW-0732">Signal</keyword>
<feature type="disulfide bond" evidence="15">
    <location>
        <begin position="262"/>
        <end position="305"/>
    </location>
</feature>
<dbReference type="GO" id="GO:0004556">
    <property type="term" value="F:alpha-amylase activity"/>
    <property type="evidence" value="ECO:0007669"/>
    <property type="project" value="UniProtKB-EC"/>
</dbReference>
<dbReference type="InterPro" id="IPR017853">
    <property type="entry name" value="GH"/>
</dbReference>
<dbReference type="eggNOG" id="KOG0471">
    <property type="taxonomic scope" value="Eukaryota"/>
</dbReference>
<dbReference type="InterPro" id="IPR013777">
    <property type="entry name" value="A-amylase-like"/>
</dbReference>
<dbReference type="OMA" id="GFNPVNR"/>
<evidence type="ECO:0000256" key="13">
    <source>
        <dbReference type="PIRSR" id="PIRSR001024-1"/>
    </source>
</evidence>
<dbReference type="InterPro" id="IPR006047">
    <property type="entry name" value="GH13_cat_dom"/>
</dbReference>
<evidence type="ECO:0000259" key="19">
    <source>
        <dbReference type="SMART" id="SM00642"/>
    </source>
</evidence>
<evidence type="ECO:0000256" key="4">
    <source>
        <dbReference type="ARBA" id="ARBA00012595"/>
    </source>
</evidence>
<feature type="binding site" evidence="16">
    <location>
        <position position="319"/>
    </location>
    <ligand>
        <name>substrate</name>
    </ligand>
</feature>
<comment type="catalytic activity">
    <reaction evidence="1">
        <text>Endohydrolysis of (1-&gt;4)-alpha-D-glucosidic linkages in polysaccharides containing three or more (1-&gt;4)-alpha-linked D-glucose units.</text>
        <dbReference type="EC" id="3.2.1.1"/>
    </reaction>
</comment>
<dbReference type="GO" id="GO:0005509">
    <property type="term" value="F:calcium ion binding"/>
    <property type="evidence" value="ECO:0007669"/>
    <property type="project" value="InterPro"/>
</dbReference>
<feature type="disulfide bond" evidence="15">
    <location>
        <begin position="463"/>
        <end position="498"/>
    </location>
</feature>
<dbReference type="EMBL" id="KB456263">
    <property type="protein sequence ID" value="EMF13202.1"/>
    <property type="molecule type" value="Genomic_DNA"/>
</dbReference>
<keyword evidence="10" id="KW-0325">Glycoprotein</keyword>
<dbReference type="FunFam" id="3.20.20.80:FF:000120">
    <property type="entry name" value="Alpha-amylase A"/>
    <property type="match status" value="1"/>
</dbReference>
<evidence type="ECO:0000256" key="3">
    <source>
        <dbReference type="ARBA" id="ARBA00008061"/>
    </source>
</evidence>
<gene>
    <name evidence="20" type="ORF">SEPMUDRAFT_63901</name>
</gene>
<dbReference type="OrthoDB" id="204980at2759"/>
<evidence type="ECO:0000256" key="5">
    <source>
        <dbReference type="ARBA" id="ARBA00022723"/>
    </source>
</evidence>
<feature type="binding site" evidence="16">
    <location>
        <position position="144"/>
    </location>
    <ligand>
        <name>substrate</name>
    </ligand>
</feature>
<sequence length="586" mass="64784">MKLSLQILALSAVLLYSLNVSAATLDDWRTRTIYQVLTDRFAKADGSTEGSCDVVNGFYCGGTWKGIVDKLDYIQGMHFDALWISPVVAQLQNTTSDGESYTAYWAQDLYSLNSNFGTADELRELIDEVHRRGMYLMLDIVVNHMAFAGPSEKVDYSVLKPFDDQKYYHSYCAVNGNTNETNVEACWLGSNVVSLPDLRTEDDVVRDMLTDWIREMVSNYSIDGLRIDTALNVEPEFFPDFVEASGVFATGETMHGDNSFVCRWADTIGSILNYPIYYVLVRAFGSPTGNINDLVSTIYTTRANCEDPSAFGIFSENHDVERFAEITNDTALAKNVLTFTLMSDGIPIIYQGQEQHMSGANSPHINRAPLWSTGYDTEAALYRHISTLVLARQHFIRVCDKYATRESHVIYQDYHTIAMRKGHGRAQVITVLNNNGESTEDFEIDVKDHKLKHFTEVTEILTCTQLTVGKSGYLKVPMGKGLPKVLFPTKLLAHSGLCGMGHPLPLPSPTLIATTYATTFATTIGGYSTMIATSVTTTAPSTPKRTKLALGAASHSHTTNDALLVLIVAMSTFLASSGAFLYLFGL</sequence>